<dbReference type="AlphaFoldDB" id="A0A370I1D8"/>
<comment type="caution">
    <text evidence="2">The sequence shown here is derived from an EMBL/GenBank/DDBJ whole genome shotgun (WGS) entry which is preliminary data.</text>
</comment>
<dbReference type="RefSeq" id="WP_068003676.1">
    <property type="nucleotide sequence ID" value="NZ_QQBC01000008.1"/>
</dbReference>
<dbReference type="STRING" id="1210086.GCA_001613105_05549"/>
<dbReference type="Proteomes" id="UP000254869">
    <property type="component" value="Unassembled WGS sequence"/>
</dbReference>
<keyword evidence="3" id="KW-1185">Reference proteome</keyword>
<proteinExistence type="predicted"/>
<gene>
    <name evidence="2" type="ORF">DFR76_108382</name>
</gene>
<dbReference type="EMBL" id="QQBC01000008">
    <property type="protein sequence ID" value="RDI64549.1"/>
    <property type="molecule type" value="Genomic_DNA"/>
</dbReference>
<protein>
    <submittedName>
        <fullName evidence="2">Uncharacterized protein</fullName>
    </submittedName>
</protein>
<feature type="region of interest" description="Disordered" evidence="1">
    <location>
        <begin position="408"/>
        <end position="440"/>
    </location>
</feature>
<organism evidence="2 3">
    <name type="scientific">Nocardia pseudobrasiliensis</name>
    <dbReference type="NCBI Taxonomy" id="45979"/>
    <lineage>
        <taxon>Bacteria</taxon>
        <taxon>Bacillati</taxon>
        <taxon>Actinomycetota</taxon>
        <taxon>Actinomycetes</taxon>
        <taxon>Mycobacteriales</taxon>
        <taxon>Nocardiaceae</taxon>
        <taxon>Nocardia</taxon>
    </lineage>
</organism>
<evidence type="ECO:0000256" key="1">
    <source>
        <dbReference type="SAM" id="MobiDB-lite"/>
    </source>
</evidence>
<sequence length="458" mass="48595">MIVDWQVYYDAAKKCQDLADELRRADKPVHEAVKGECVGMAGDAPGCRQWGEAYDKSAQQTMQVCSSLANALTNYGAVLYAMGYNYGIANKSDPPPPRPNTSQVGEYKVSIPSSVGDNGIGFDHDHGGVKEFFDKLIAKVLAAFGKLPNGDRSKLDKAHTTWNTFANHESVVGAAGRIATISALFDGMDDATNRQLLQDHFATLKTGADTVATAGQKMAAPVQEYHDATVALGSETSSTINTLELSIAVTAVLGGALALFSLGTSAVAAAAAIDADVLATISAIQASYRASQMVRVIGLTSLAAGAVGIVDAFHAVPSIDLEKAINNLASIIAMKVIVAADGVMTVATKYEDLTPAPGIPLEDFTDESEDYIRRRHVEGGPEATSDKSTFAKGTDLEALAEAAREVEARGPNDYGNYEREVDAGRDIGNRSPDNGGQPTRRYKVITDRWGTIINMYPI</sequence>
<name>A0A370I1D8_9NOCA</name>
<evidence type="ECO:0000313" key="2">
    <source>
        <dbReference type="EMBL" id="RDI64549.1"/>
    </source>
</evidence>
<reference evidence="2 3" key="1">
    <citation type="submission" date="2018-07" db="EMBL/GenBank/DDBJ databases">
        <title>Genomic Encyclopedia of Type Strains, Phase IV (KMG-IV): sequencing the most valuable type-strain genomes for metagenomic binning, comparative biology and taxonomic classification.</title>
        <authorList>
            <person name="Goeker M."/>
        </authorList>
    </citation>
    <scope>NUCLEOTIDE SEQUENCE [LARGE SCALE GENOMIC DNA]</scope>
    <source>
        <strain evidence="2 3">DSM 44290</strain>
    </source>
</reference>
<feature type="compositionally biased region" description="Basic and acidic residues" evidence="1">
    <location>
        <begin position="408"/>
        <end position="428"/>
    </location>
</feature>
<evidence type="ECO:0000313" key="3">
    <source>
        <dbReference type="Proteomes" id="UP000254869"/>
    </source>
</evidence>
<accession>A0A370I1D8</accession>